<evidence type="ECO:0000256" key="1">
    <source>
        <dbReference type="SAM" id="Phobius"/>
    </source>
</evidence>
<comment type="caution">
    <text evidence="2">The sequence shown here is derived from an EMBL/GenBank/DDBJ whole genome shotgun (WGS) entry which is preliminary data.</text>
</comment>
<feature type="transmembrane region" description="Helical" evidence="1">
    <location>
        <begin position="31"/>
        <end position="48"/>
    </location>
</feature>
<dbReference type="AlphaFoldDB" id="A0A7X2S6E2"/>
<feature type="transmembrane region" description="Helical" evidence="1">
    <location>
        <begin position="7"/>
        <end position="25"/>
    </location>
</feature>
<dbReference type="Proteomes" id="UP000434639">
    <property type="component" value="Unassembled WGS sequence"/>
</dbReference>
<evidence type="ECO:0000313" key="3">
    <source>
        <dbReference type="Proteomes" id="UP000434639"/>
    </source>
</evidence>
<evidence type="ECO:0000313" key="2">
    <source>
        <dbReference type="EMBL" id="MTH54262.1"/>
    </source>
</evidence>
<dbReference type="RefSeq" id="WP_155112773.1">
    <property type="nucleotide sequence ID" value="NZ_WMIB01000012.1"/>
</dbReference>
<name>A0A7X2S6E2_9BACI</name>
<dbReference type="EMBL" id="WMIB01000012">
    <property type="protein sequence ID" value="MTH54262.1"/>
    <property type="molecule type" value="Genomic_DNA"/>
</dbReference>
<protein>
    <submittedName>
        <fullName evidence="2">Uncharacterized protein</fullName>
    </submittedName>
</protein>
<sequence>MTEGSKQWICIILMLTITIVGFSTATYEMKTLVPVVCLIAAIVVRFSPKKSDQD</sequence>
<keyword evidence="1" id="KW-0472">Membrane</keyword>
<reference evidence="2 3" key="1">
    <citation type="journal article" date="2017" name="Int. J. Syst. Evol. Microbiol.">
        <title>Bacillus mangrovi sp. nov., isolated from a sediment sample from a mangrove forest.</title>
        <authorList>
            <person name="Gupta V."/>
            <person name="Singh P.K."/>
            <person name="Korpole S."/>
            <person name="Tanuku N.R.S."/>
            <person name="Pinnaka A.K."/>
        </authorList>
    </citation>
    <scope>NUCLEOTIDE SEQUENCE [LARGE SCALE GENOMIC DNA]</scope>
    <source>
        <strain evidence="2 3">KCTC 33872</strain>
    </source>
</reference>
<keyword evidence="1" id="KW-0812">Transmembrane</keyword>
<keyword evidence="3" id="KW-1185">Reference proteome</keyword>
<keyword evidence="1" id="KW-1133">Transmembrane helix</keyword>
<gene>
    <name evidence="2" type="ORF">GKZ89_12695</name>
</gene>
<organism evidence="2 3">
    <name type="scientific">Metabacillus mangrovi</name>
    <dbReference type="NCBI Taxonomy" id="1491830"/>
    <lineage>
        <taxon>Bacteria</taxon>
        <taxon>Bacillati</taxon>
        <taxon>Bacillota</taxon>
        <taxon>Bacilli</taxon>
        <taxon>Bacillales</taxon>
        <taxon>Bacillaceae</taxon>
        <taxon>Metabacillus</taxon>
    </lineage>
</organism>
<proteinExistence type="predicted"/>
<accession>A0A7X2S6E2</accession>